<accession>A0A8J7ITS3</accession>
<comment type="caution">
    <text evidence="2">The sequence shown here is derived from an EMBL/GenBank/DDBJ whole genome shotgun (WGS) entry which is preliminary data.</text>
</comment>
<dbReference type="EMBL" id="JADEWZ010000019">
    <property type="protein sequence ID" value="MBE9117032.1"/>
    <property type="molecule type" value="Genomic_DNA"/>
</dbReference>
<keyword evidence="3" id="KW-1185">Reference proteome</keyword>
<gene>
    <name evidence="2" type="ORF">IQ249_14115</name>
</gene>
<organism evidence="2 3">
    <name type="scientific">Lusitaniella coriacea LEGE 07157</name>
    <dbReference type="NCBI Taxonomy" id="945747"/>
    <lineage>
        <taxon>Bacteria</taxon>
        <taxon>Bacillati</taxon>
        <taxon>Cyanobacteriota</taxon>
        <taxon>Cyanophyceae</taxon>
        <taxon>Spirulinales</taxon>
        <taxon>Lusitaniellaceae</taxon>
        <taxon>Lusitaniella</taxon>
    </lineage>
</organism>
<evidence type="ECO:0000313" key="3">
    <source>
        <dbReference type="Proteomes" id="UP000654482"/>
    </source>
</evidence>
<evidence type="ECO:0000313" key="2">
    <source>
        <dbReference type="EMBL" id="MBE9117032.1"/>
    </source>
</evidence>
<dbReference type="RefSeq" id="WP_194030115.1">
    <property type="nucleotide sequence ID" value="NZ_JADEWZ010000019.1"/>
</dbReference>
<reference evidence="2" key="1">
    <citation type="submission" date="2020-10" db="EMBL/GenBank/DDBJ databases">
        <authorList>
            <person name="Castelo-Branco R."/>
            <person name="Eusebio N."/>
            <person name="Adriana R."/>
            <person name="Vieira A."/>
            <person name="Brugerolle De Fraissinette N."/>
            <person name="Rezende De Castro R."/>
            <person name="Schneider M.P."/>
            <person name="Vasconcelos V."/>
            <person name="Leao P.N."/>
        </authorList>
    </citation>
    <scope>NUCLEOTIDE SEQUENCE</scope>
    <source>
        <strain evidence="2">LEGE 07157</strain>
    </source>
</reference>
<feature type="non-terminal residue" evidence="2">
    <location>
        <position position="1"/>
    </location>
</feature>
<name>A0A8J7ITS3_9CYAN</name>
<dbReference type="Pfam" id="PF13448">
    <property type="entry name" value="DUF4114"/>
    <property type="match status" value="1"/>
</dbReference>
<feature type="domain" description="DUF4114" evidence="1">
    <location>
        <begin position="266"/>
        <end position="347"/>
    </location>
</feature>
<dbReference type="InterPro" id="IPR025193">
    <property type="entry name" value="DUF4114"/>
</dbReference>
<protein>
    <submittedName>
        <fullName evidence="2">DUF4114 domain-containing protein</fullName>
    </submittedName>
</protein>
<dbReference type="AlphaFoldDB" id="A0A8J7ITS3"/>
<proteinExistence type="predicted"/>
<dbReference type="Proteomes" id="UP000654482">
    <property type="component" value="Unassembled WGS sequence"/>
</dbReference>
<evidence type="ECO:0000259" key="1">
    <source>
        <dbReference type="Pfam" id="PF13448"/>
    </source>
</evidence>
<sequence>DANNVFTLGTNNGLTNLQFALNQIDSNLISEIGIFKVDDATGRIGNLTPGSAEYNQAALDRASILFSALPDGTRPNGFGIDKQDGVLGDLQAGDRFLFYFVRGGSAESAGQRPPGGNLFVGFGTTSLQVTDRGSGQFSLGFNEDGDASFNDIVVQIQQTGTLPPIGVGQEQFRGPELVDLLDANNPQNIPSGNVTANFNVFREARFNNVVGLYRIDDAQGTVNGIAPGQAGYAQAAIARRATSIEISTEHQTTRAVSGLLQGNVLYAPFIIVNATPEQFLEQNPTNQLDVVLARGGILPTAYFSFFGANPDQADHIRILGNNTFGFEDMPSPISDFDYNDLIVEIDITV</sequence>